<dbReference type="InterPro" id="IPR026906">
    <property type="entry name" value="LRR_5"/>
</dbReference>
<dbReference type="OrthoDB" id="1081638at2"/>
<dbReference type="Pfam" id="PF13306">
    <property type="entry name" value="LRR_5"/>
    <property type="match status" value="2"/>
</dbReference>
<dbReference type="Gene3D" id="3.80.10.10">
    <property type="entry name" value="Ribonuclease Inhibitor"/>
    <property type="match status" value="2"/>
</dbReference>
<dbReference type="eggNOG" id="COG4886">
    <property type="taxonomic scope" value="Bacteria"/>
</dbReference>
<dbReference type="AlphaFoldDB" id="D1PWN4"/>
<dbReference type="Proteomes" id="UP000003160">
    <property type="component" value="Unassembled WGS sequence"/>
</dbReference>
<evidence type="ECO:0000256" key="1">
    <source>
        <dbReference type="SAM" id="SignalP"/>
    </source>
</evidence>
<gene>
    <name evidence="2" type="ORF">HMPREF0645_1369</name>
</gene>
<protein>
    <submittedName>
        <fullName evidence="2">Uncharacterized protein</fullName>
    </submittedName>
</protein>
<dbReference type="PANTHER" id="PTHR45661:SF3">
    <property type="entry name" value="IG-LIKE DOMAIN-CONTAINING PROTEIN"/>
    <property type="match status" value="1"/>
</dbReference>
<comment type="caution">
    <text evidence="2">The sequence shown here is derived from an EMBL/GenBank/DDBJ whole genome shotgun (WGS) entry which is preliminary data.</text>
</comment>
<dbReference type="PANTHER" id="PTHR45661">
    <property type="entry name" value="SURFACE ANTIGEN"/>
    <property type="match status" value="1"/>
</dbReference>
<organism evidence="2 3">
    <name type="scientific">Hallella bergensis DSM 17361</name>
    <dbReference type="NCBI Taxonomy" id="585502"/>
    <lineage>
        <taxon>Bacteria</taxon>
        <taxon>Pseudomonadati</taxon>
        <taxon>Bacteroidota</taxon>
        <taxon>Bacteroidia</taxon>
        <taxon>Bacteroidales</taxon>
        <taxon>Prevotellaceae</taxon>
        <taxon>Hallella</taxon>
    </lineage>
</organism>
<evidence type="ECO:0000313" key="3">
    <source>
        <dbReference type="Proteomes" id="UP000003160"/>
    </source>
</evidence>
<proteinExistence type="predicted"/>
<sequence length="821" mass="91358">MRKEYNNKTKLRSAWFAFVLLMITALPITAQNVGERFQVDILWYEVVDATNHTVKVTYASERAATPEAKRLEPTSAEDNLTIAPDLHGYNSTLEIDAVMNGNKVRTIKDERAYELYSGEIYTITIPEKVNYNGKDWTVTAIGSNAFINERRITKMVLPETIEAIEDAAFYQSGVMTLNFPANLKTIGWRAFYKSNLAPFELKPRKRPTPVKKFDSKNMPIDIPGSTAIGPQAFEGCFSTSKFECSNITFVGYQAFKGCKFDITTPIPATAKIGEATTADATIKAMYKNLDPAVTDYRSGVESFTEFTGKVSMAEGPTTIPTGMFEKAFESLDPFVIPSSVTSIDERAFAKTGIKSFNDLSVVTKIGARAFENGVMSGDFVIGEQVEEVGDGAFAGNSNLTGFTLKGSANCKIGAGILEGCPGLEYIDMRNMKQVSGNEDYLKNLSRAFNTDTNPNKTITAGLPTHTVVYLPDAADITFAAGQDVNFVKFDGTCTKLSLQDRAEYEFPYVIKASQAVYNKCNMTTKKVNIPRGYNNKPLDFYLYNEDNNSLTSYRDFSKFADGKHCFTIFLPYAVKLPDGISAYKLDYQYNKDYFTYEPDLENFPDYPNGYPLDSGTEFYVFQPIEKGSTLEANKPYLLRITNANSNNSNSKAFTANNVDIAKSPTDKFERAGGRLKPIGFDATKPGQSFSFRGSTEKFPFEIYGEDYNKQPYVLDIAEKNTIEGKKEIDVWRQMKNGKPEGYPIPPFRGFVYLIPGTSGAKRFMVLSESKPTGISNVTTDADAQQDVQRIYTMDGRYVGTNFDSLPSGIYIMKGKKTLKTK</sequence>
<dbReference type="EMBL" id="ACKS01000058">
    <property type="protein sequence ID" value="EFA44215.1"/>
    <property type="molecule type" value="Genomic_DNA"/>
</dbReference>
<name>D1PWN4_9BACT</name>
<reference evidence="2 3" key="1">
    <citation type="submission" date="2009-10" db="EMBL/GenBank/DDBJ databases">
        <authorList>
            <person name="Qin X."/>
            <person name="Bachman B."/>
            <person name="Battles P."/>
            <person name="Bell A."/>
            <person name="Bess C."/>
            <person name="Bickham C."/>
            <person name="Chaboub L."/>
            <person name="Chen D."/>
            <person name="Coyle M."/>
            <person name="Deiros D.R."/>
            <person name="Dinh H."/>
            <person name="Forbes L."/>
            <person name="Fowler G."/>
            <person name="Francisco L."/>
            <person name="Fu Q."/>
            <person name="Gubbala S."/>
            <person name="Hale W."/>
            <person name="Han Y."/>
            <person name="Hemphill L."/>
            <person name="Highlander S.K."/>
            <person name="Hirani K."/>
            <person name="Hogues M."/>
            <person name="Jackson L."/>
            <person name="Jakkamsetti A."/>
            <person name="Javaid M."/>
            <person name="Jiang H."/>
            <person name="Korchina V."/>
            <person name="Kovar C."/>
            <person name="Lara F."/>
            <person name="Lee S."/>
            <person name="Mata R."/>
            <person name="Mathew T."/>
            <person name="Moen C."/>
            <person name="Morales K."/>
            <person name="Munidasa M."/>
            <person name="Nazareth L."/>
            <person name="Ngo R."/>
            <person name="Nguyen L."/>
            <person name="Okwuonu G."/>
            <person name="Ongeri F."/>
            <person name="Patil S."/>
            <person name="Petrosino J."/>
            <person name="Pham C."/>
            <person name="Pham P."/>
            <person name="Pu L.-L."/>
            <person name="Puazo M."/>
            <person name="Raj R."/>
            <person name="Reid J."/>
            <person name="Rouhana J."/>
            <person name="Saada N."/>
            <person name="Shang Y."/>
            <person name="Simmons D."/>
            <person name="Thornton R."/>
            <person name="Warren J."/>
            <person name="Weissenberger G."/>
            <person name="Zhang J."/>
            <person name="Zhang L."/>
            <person name="Zhou C."/>
            <person name="Zhu D."/>
            <person name="Muzny D."/>
            <person name="Worley K."/>
            <person name="Gibbs R."/>
        </authorList>
    </citation>
    <scope>NUCLEOTIDE SEQUENCE [LARGE SCALE GENOMIC DNA]</scope>
    <source>
        <strain evidence="2 3">DSM 17361</strain>
    </source>
</reference>
<feature type="chain" id="PRO_5003026704" evidence="1">
    <location>
        <begin position="31"/>
        <end position="821"/>
    </location>
</feature>
<keyword evidence="1" id="KW-0732">Signal</keyword>
<dbReference type="InterPro" id="IPR032675">
    <property type="entry name" value="LRR_dom_sf"/>
</dbReference>
<feature type="signal peptide" evidence="1">
    <location>
        <begin position="1"/>
        <end position="30"/>
    </location>
</feature>
<evidence type="ECO:0000313" key="2">
    <source>
        <dbReference type="EMBL" id="EFA44215.1"/>
    </source>
</evidence>
<keyword evidence="3" id="KW-1185">Reference proteome</keyword>
<dbReference type="InterPro" id="IPR053139">
    <property type="entry name" value="Surface_bspA-like"/>
</dbReference>
<accession>D1PWN4</accession>
<dbReference type="HOGENOM" id="CLU_349463_0_0_10"/>